<evidence type="ECO:0000256" key="1">
    <source>
        <dbReference type="SAM" id="Phobius"/>
    </source>
</evidence>
<evidence type="ECO:0000313" key="2">
    <source>
        <dbReference type="EMBL" id="GHI71577.1"/>
    </source>
</evidence>
<feature type="transmembrane region" description="Helical" evidence="1">
    <location>
        <begin position="98"/>
        <end position="117"/>
    </location>
</feature>
<sequence length="264" mass="27276">MGGSSQRRPDIALWWALGIEAVGLLVGFALADPTALRPGESDGLLAMCVLLIAGFGAFMALLLALMHQRSGPAWWAAASMTATLAVLVMLMESGMGDWFTGCAIALLAAPAGAVVSLRDASRHAPEGDAETGTAPGGGIGKAATALAVVALVASMSMGGGMDDVRLSGTWTADRNDLTLTLTDSRLGDGQYTLQREGCTENGSWTLDNPPMATDFKARLHQDTATTACLPGTNSVILYVAGGTVAAPILDLRGPDGMRWTLTRE</sequence>
<keyword evidence="1" id="KW-0812">Transmembrane</keyword>
<keyword evidence="3" id="KW-1185">Reference proteome</keyword>
<feature type="transmembrane region" description="Helical" evidence="1">
    <location>
        <begin position="73"/>
        <end position="92"/>
    </location>
</feature>
<dbReference type="EMBL" id="BNEC01000005">
    <property type="protein sequence ID" value="GHI71577.1"/>
    <property type="molecule type" value="Genomic_DNA"/>
</dbReference>
<keyword evidence="1" id="KW-0472">Membrane</keyword>
<proteinExistence type="predicted"/>
<dbReference type="GeneID" id="95589815"/>
<name>A0ABQ3STW3_9ACTN</name>
<comment type="caution">
    <text evidence="2">The sequence shown here is derived from an EMBL/GenBank/DDBJ whole genome shotgun (WGS) entry which is preliminary data.</text>
</comment>
<protein>
    <submittedName>
        <fullName evidence="2">Uncharacterized protein</fullName>
    </submittedName>
</protein>
<dbReference type="Proteomes" id="UP000613974">
    <property type="component" value="Unassembled WGS sequence"/>
</dbReference>
<organism evidence="2 3">
    <name type="scientific">Streptomyces nojiriensis</name>
    <dbReference type="NCBI Taxonomy" id="66374"/>
    <lineage>
        <taxon>Bacteria</taxon>
        <taxon>Bacillati</taxon>
        <taxon>Actinomycetota</taxon>
        <taxon>Actinomycetes</taxon>
        <taxon>Kitasatosporales</taxon>
        <taxon>Streptomycetaceae</taxon>
        <taxon>Streptomyces</taxon>
    </lineage>
</organism>
<keyword evidence="1" id="KW-1133">Transmembrane helix</keyword>
<accession>A0ABQ3STW3</accession>
<evidence type="ECO:0000313" key="3">
    <source>
        <dbReference type="Proteomes" id="UP000613974"/>
    </source>
</evidence>
<dbReference type="RefSeq" id="WP_189736430.1">
    <property type="nucleotide sequence ID" value="NZ_BMRL01000004.1"/>
</dbReference>
<gene>
    <name evidence="2" type="ORF">Snoj_54950</name>
</gene>
<feature type="transmembrane region" description="Helical" evidence="1">
    <location>
        <begin position="43"/>
        <end position="66"/>
    </location>
</feature>
<feature type="transmembrane region" description="Helical" evidence="1">
    <location>
        <begin position="12"/>
        <end position="31"/>
    </location>
</feature>
<reference evidence="3" key="1">
    <citation type="submission" date="2023-07" db="EMBL/GenBank/DDBJ databases">
        <title>Whole genome shotgun sequence of Streptomyces nojiriensis NBRC 13794.</title>
        <authorList>
            <person name="Komaki H."/>
            <person name="Tamura T."/>
        </authorList>
    </citation>
    <scope>NUCLEOTIDE SEQUENCE [LARGE SCALE GENOMIC DNA]</scope>
    <source>
        <strain evidence="3">NBRC 13794</strain>
    </source>
</reference>